<evidence type="ECO:0000256" key="5">
    <source>
        <dbReference type="PIRNR" id="PIRNR015952"/>
    </source>
</evidence>
<feature type="region of interest" description="Disordered" evidence="6">
    <location>
        <begin position="1"/>
        <end position="28"/>
    </location>
</feature>
<comment type="function">
    <text evidence="5">Involved in nucleolar processing of pre-18S ribosomal RNA.</text>
</comment>
<dbReference type="WBParaSite" id="PDA_v2.g20237.t1">
    <property type="protein sequence ID" value="PDA_v2.g20237.t1"/>
    <property type="gene ID" value="PDA_v2.g20237"/>
</dbReference>
<organism evidence="7 8">
    <name type="scientific">Panagrolaimus davidi</name>
    <dbReference type="NCBI Taxonomy" id="227884"/>
    <lineage>
        <taxon>Eukaryota</taxon>
        <taxon>Metazoa</taxon>
        <taxon>Ecdysozoa</taxon>
        <taxon>Nematoda</taxon>
        <taxon>Chromadorea</taxon>
        <taxon>Rhabditida</taxon>
        <taxon>Tylenchina</taxon>
        <taxon>Panagrolaimomorpha</taxon>
        <taxon>Panagrolaimoidea</taxon>
        <taxon>Panagrolaimidae</taxon>
        <taxon>Panagrolaimus</taxon>
    </lineage>
</organism>
<dbReference type="InterPro" id="IPR007144">
    <property type="entry name" value="SSU_processome_Utp11"/>
</dbReference>
<dbReference type="Pfam" id="PF03998">
    <property type="entry name" value="Utp11"/>
    <property type="match status" value="1"/>
</dbReference>
<reference evidence="8" key="1">
    <citation type="submission" date="2022-11" db="UniProtKB">
        <authorList>
            <consortium name="WormBaseParasite"/>
        </authorList>
    </citation>
    <scope>IDENTIFICATION</scope>
</reference>
<dbReference type="GO" id="GO:0006364">
    <property type="term" value="P:rRNA processing"/>
    <property type="evidence" value="ECO:0007669"/>
    <property type="project" value="UniProtKB-UniRule"/>
</dbReference>
<name>A0A914PNY2_9BILA</name>
<proteinExistence type="inferred from homology"/>
<evidence type="ECO:0000256" key="1">
    <source>
        <dbReference type="ARBA" id="ARBA00004604"/>
    </source>
</evidence>
<evidence type="ECO:0000256" key="3">
    <source>
        <dbReference type="ARBA" id="ARBA00022552"/>
    </source>
</evidence>
<evidence type="ECO:0000313" key="7">
    <source>
        <dbReference type="Proteomes" id="UP000887578"/>
    </source>
</evidence>
<keyword evidence="3 5" id="KW-0698">rRNA processing</keyword>
<dbReference type="PANTHER" id="PTHR12838:SF0">
    <property type="entry name" value="U3 SMALL NUCLEOLAR RNA-ASSOCIATED PROTEIN 11-RELATED"/>
    <property type="match status" value="1"/>
</dbReference>
<dbReference type="Proteomes" id="UP000887578">
    <property type="component" value="Unplaced"/>
</dbReference>
<keyword evidence="4 5" id="KW-0539">Nucleus</keyword>
<comment type="similarity">
    <text evidence="2 5">Belongs to the UTP11 family.</text>
</comment>
<accession>A0A914PNY2</accession>
<dbReference type="PANTHER" id="PTHR12838">
    <property type="entry name" value="U3 SMALL NUCLEOLAR RNA-ASSOCIATED PROTEIN 11"/>
    <property type="match status" value="1"/>
</dbReference>
<evidence type="ECO:0000313" key="8">
    <source>
        <dbReference type="WBParaSite" id="PDA_v2.g20237.t1"/>
    </source>
</evidence>
<evidence type="ECO:0000256" key="2">
    <source>
        <dbReference type="ARBA" id="ARBA00008105"/>
    </source>
</evidence>
<sequence length="255" mass="30178">MSLRKLAKINQRTHRERPQPESRGTFGYLEHKKDWLQRAKDVSERKKKLKHLRSKVLEKNPDEYRHHMVRSGIGIDGIHRELDPDSDDETVLQKKFDGVKDLHYVKHKLSVERKKIEKLQSTLHLTDASVTPNQHIVFVDDEEEARNFDPAEYFNTDPEFLGRRFNRLTKDAVAKNAVIAQDKEQVKEIEKLRRAQYKELQLRIEREKELTIVLQKLELKQALENSKGSELKPKMEEKGTSTRAAVYKWTYDRKK</sequence>
<comment type="subcellular location">
    <subcellularLocation>
        <location evidence="1 5">Nucleus</location>
        <location evidence="1 5">Nucleolus</location>
    </subcellularLocation>
</comment>
<dbReference type="GO" id="GO:0032040">
    <property type="term" value="C:small-subunit processome"/>
    <property type="evidence" value="ECO:0007669"/>
    <property type="project" value="UniProtKB-UniRule"/>
</dbReference>
<protein>
    <recommendedName>
        <fullName evidence="5">U3 small nucleolar RNA-associated protein 11</fullName>
        <shortName evidence="5">U3 snoRNA-associated protein 11</shortName>
    </recommendedName>
</protein>
<dbReference type="PIRSF" id="PIRSF015952">
    <property type="entry name" value="U3snoRNP11"/>
    <property type="match status" value="1"/>
</dbReference>
<keyword evidence="7" id="KW-1185">Reference proteome</keyword>
<evidence type="ECO:0000256" key="6">
    <source>
        <dbReference type="SAM" id="MobiDB-lite"/>
    </source>
</evidence>
<feature type="compositionally biased region" description="Basic residues" evidence="6">
    <location>
        <begin position="1"/>
        <end position="15"/>
    </location>
</feature>
<dbReference type="AlphaFoldDB" id="A0A914PNY2"/>
<evidence type="ECO:0000256" key="4">
    <source>
        <dbReference type="ARBA" id="ARBA00023242"/>
    </source>
</evidence>
<comment type="subunit">
    <text evidence="5">Component of the ribosomal small subunit (SSU) processome.</text>
</comment>